<evidence type="ECO:0000313" key="2">
    <source>
        <dbReference type="EMBL" id="BDY11978.1"/>
    </source>
</evidence>
<feature type="domain" description="PPM-type phosphatase" evidence="1">
    <location>
        <begin position="37"/>
        <end position="226"/>
    </location>
</feature>
<keyword evidence="3" id="KW-1185">Reference proteome</keyword>
<evidence type="ECO:0000313" key="3">
    <source>
        <dbReference type="Proteomes" id="UP001321445"/>
    </source>
</evidence>
<dbReference type="SUPFAM" id="SSF81606">
    <property type="entry name" value="PP2C-like"/>
    <property type="match status" value="1"/>
</dbReference>
<dbReference type="Pfam" id="PF13672">
    <property type="entry name" value="PP2C_2"/>
    <property type="match status" value="1"/>
</dbReference>
<name>A0ABN6WSY7_9BACT</name>
<dbReference type="RefSeq" id="WP_286337193.1">
    <property type="nucleotide sequence ID" value="NZ_AP027370.1"/>
</dbReference>
<accession>A0ABN6WSY7</accession>
<dbReference type="EMBL" id="AP027370">
    <property type="protein sequence ID" value="BDY11978.1"/>
    <property type="molecule type" value="Genomic_DNA"/>
</dbReference>
<evidence type="ECO:0000259" key="1">
    <source>
        <dbReference type="Pfam" id="PF13672"/>
    </source>
</evidence>
<dbReference type="InterPro" id="IPR001932">
    <property type="entry name" value="PPM-type_phosphatase-like_dom"/>
</dbReference>
<dbReference type="Gene3D" id="3.60.40.10">
    <property type="entry name" value="PPM-type phosphatase domain"/>
    <property type="match status" value="1"/>
</dbReference>
<organism evidence="2 3">
    <name type="scientific">Hydrogenimonas cancrithermarum</name>
    <dbReference type="NCBI Taxonomy" id="2993563"/>
    <lineage>
        <taxon>Bacteria</taxon>
        <taxon>Pseudomonadati</taxon>
        <taxon>Campylobacterota</taxon>
        <taxon>Epsilonproteobacteria</taxon>
        <taxon>Campylobacterales</taxon>
        <taxon>Hydrogenimonadaceae</taxon>
        <taxon>Hydrogenimonas</taxon>
    </lineage>
</organism>
<protein>
    <recommendedName>
        <fullName evidence="1">PPM-type phosphatase domain-containing protein</fullName>
    </recommendedName>
</protein>
<sequence>MSKRRDQNTSERIIAKKCEDTGEAATMISAARVRGRSHTKCDDRFFWRRSGGWHVVALADGAGSCMLSSEGAKIVTEKACRILPSMLGNPGNLDGLQVSQSLSALPVRLRLAVAMRYLPALDIVDIGDFASTLLVCAHHVASGYWVIAHIGDGVIAATDGTGKVRTLTHPDNGEFANTTRFYTDADAHSTMRVLVKKDIHGVILMSDGVSHSLYRKSDGAVSSSVAGFFACQRIFGEKACSTVLRRSIERAIAMKSDDDCSIVIFQRKD</sequence>
<gene>
    <name evidence="2" type="ORF">HCR_02900</name>
</gene>
<proteinExistence type="predicted"/>
<reference evidence="2 3" key="1">
    <citation type="submission" date="2023-03" db="EMBL/GenBank/DDBJ databases">
        <title>Description of Hydrogenimonas sp. ISO32.</title>
        <authorList>
            <person name="Mino S."/>
            <person name="Fukazawa S."/>
            <person name="Sawabe T."/>
        </authorList>
    </citation>
    <scope>NUCLEOTIDE SEQUENCE [LARGE SCALE GENOMIC DNA]</scope>
    <source>
        <strain evidence="2 3">ISO32</strain>
    </source>
</reference>
<dbReference type="InterPro" id="IPR036457">
    <property type="entry name" value="PPM-type-like_dom_sf"/>
</dbReference>
<dbReference type="Proteomes" id="UP001321445">
    <property type="component" value="Chromosome"/>
</dbReference>